<keyword evidence="4" id="KW-0732">Signal</keyword>
<dbReference type="InterPro" id="IPR006059">
    <property type="entry name" value="SBP"/>
</dbReference>
<evidence type="ECO:0000313" key="5">
    <source>
        <dbReference type="EMBL" id="HDP78211.1"/>
    </source>
</evidence>
<dbReference type="PANTHER" id="PTHR30061">
    <property type="entry name" value="MALTOSE-BINDING PERIPLASMIC PROTEIN"/>
    <property type="match status" value="1"/>
</dbReference>
<comment type="similarity">
    <text evidence="1">Belongs to the bacterial solute-binding protein 1 family.</text>
</comment>
<evidence type="ECO:0000256" key="2">
    <source>
        <dbReference type="ARBA" id="ARBA00022448"/>
    </source>
</evidence>
<dbReference type="GO" id="GO:0015144">
    <property type="term" value="F:carbohydrate transmembrane transporter activity"/>
    <property type="evidence" value="ECO:0007669"/>
    <property type="project" value="InterPro"/>
</dbReference>
<comment type="caution">
    <text evidence="5">The sequence shown here is derived from an EMBL/GenBank/DDBJ whole genome shotgun (WGS) entry which is preliminary data.</text>
</comment>
<evidence type="ECO:0000256" key="4">
    <source>
        <dbReference type="ARBA" id="ARBA00022729"/>
    </source>
</evidence>
<dbReference type="Pfam" id="PF13416">
    <property type="entry name" value="SBP_bac_8"/>
    <property type="match status" value="1"/>
</dbReference>
<protein>
    <submittedName>
        <fullName evidence="5">Maltose ABC transporter substrate-binding protein</fullName>
    </submittedName>
</protein>
<keyword evidence="2" id="KW-0813">Transport</keyword>
<dbReference type="GO" id="GO:1901982">
    <property type="term" value="F:maltose binding"/>
    <property type="evidence" value="ECO:0007669"/>
    <property type="project" value="TreeGrafter"/>
</dbReference>
<sequence>MRKLTAVLVLLIVMLSFASAKLVIWSSENQIPALEKLAADFESDYGIQVEIQQVNFGDLKSKFLTAAPAGQGPDIIVGAHDWVGELAINGLIEPIPFLPEADQYYDVTLDAFSYGGNLYGVPYTVEAIAIIYNKDLVFEAPKTISELEDLAFEASDDEVVGLIYAVGDFYHSAPFILGRGGYIFKETAAGLDVTDIGLNNEGAIAGGNLIKSWFDEGLIPGGPNYNLMDSLFKDGLAAFIVNGIWATPSYRDTGIDYAILPFSEITFDDGTNPRPFVGVQGFMINSKSSNKLEATEFVVNYIGSFDGQYGMFLGERRGTARADVFSFIEADAGPELYDVLQFSKSASVGTPMPNVPEMASVWGAMGDALGLIINGQDTVENAFNSAVEKIKTTIGN</sequence>
<proteinExistence type="inferred from homology"/>
<dbReference type="GO" id="GO:0042956">
    <property type="term" value="P:maltodextrin transmembrane transport"/>
    <property type="evidence" value="ECO:0007669"/>
    <property type="project" value="TreeGrafter"/>
</dbReference>
<evidence type="ECO:0000256" key="1">
    <source>
        <dbReference type="ARBA" id="ARBA00008520"/>
    </source>
</evidence>
<dbReference type="GO" id="GO:0015768">
    <property type="term" value="P:maltose transport"/>
    <property type="evidence" value="ECO:0007669"/>
    <property type="project" value="TreeGrafter"/>
</dbReference>
<dbReference type="GO" id="GO:0055052">
    <property type="term" value="C:ATP-binding cassette (ABC) transporter complex, substrate-binding subunit-containing"/>
    <property type="evidence" value="ECO:0007669"/>
    <property type="project" value="TreeGrafter"/>
</dbReference>
<name>A0A7C1CX94_9BACT</name>
<accession>A0A7C1CX94</accession>
<dbReference type="AlphaFoldDB" id="A0A7C1CX94"/>
<dbReference type="PANTHER" id="PTHR30061:SF50">
    <property type="entry name" value="MALTOSE_MALTODEXTRIN-BINDING PERIPLASMIC PROTEIN"/>
    <property type="match status" value="1"/>
</dbReference>
<dbReference type="InterPro" id="IPR006060">
    <property type="entry name" value="Maltose/Cyclodextrin-bd"/>
</dbReference>
<organism evidence="5">
    <name type="scientific">Mesotoga infera</name>
    <dbReference type="NCBI Taxonomy" id="1236046"/>
    <lineage>
        <taxon>Bacteria</taxon>
        <taxon>Thermotogati</taxon>
        <taxon>Thermotogota</taxon>
        <taxon>Thermotogae</taxon>
        <taxon>Kosmotogales</taxon>
        <taxon>Kosmotogaceae</taxon>
        <taxon>Mesotoga</taxon>
    </lineage>
</organism>
<reference evidence="5" key="1">
    <citation type="journal article" date="2020" name="mSystems">
        <title>Genome- and Community-Level Interaction Insights into Carbon Utilization and Element Cycling Functions of Hydrothermarchaeota in Hydrothermal Sediment.</title>
        <authorList>
            <person name="Zhou Z."/>
            <person name="Liu Y."/>
            <person name="Xu W."/>
            <person name="Pan J."/>
            <person name="Luo Z.H."/>
            <person name="Li M."/>
        </authorList>
    </citation>
    <scope>NUCLEOTIDE SEQUENCE [LARGE SCALE GENOMIC DNA]</scope>
    <source>
        <strain evidence="5">SpSt-1179</strain>
    </source>
</reference>
<gene>
    <name evidence="5" type="ORF">ENN47_08520</name>
</gene>
<evidence type="ECO:0000256" key="3">
    <source>
        <dbReference type="ARBA" id="ARBA00022597"/>
    </source>
</evidence>
<dbReference type="Proteomes" id="UP000886198">
    <property type="component" value="Unassembled WGS sequence"/>
</dbReference>
<keyword evidence="3" id="KW-0762">Sugar transport</keyword>
<dbReference type="Gene3D" id="3.40.190.10">
    <property type="entry name" value="Periplasmic binding protein-like II"/>
    <property type="match status" value="2"/>
</dbReference>
<dbReference type="EMBL" id="DSBT01000251">
    <property type="protein sequence ID" value="HDP78211.1"/>
    <property type="molecule type" value="Genomic_DNA"/>
</dbReference>
<dbReference type="PRINTS" id="PR00181">
    <property type="entry name" value="MALTOSEBP"/>
</dbReference>
<dbReference type="CDD" id="cd13586">
    <property type="entry name" value="PBP2_Maltose_binding_like"/>
    <property type="match status" value="1"/>
</dbReference>
<dbReference type="SUPFAM" id="SSF53850">
    <property type="entry name" value="Periplasmic binding protein-like II"/>
    <property type="match status" value="1"/>
</dbReference>